<dbReference type="AlphaFoldDB" id="A0AAV9HGC6"/>
<reference evidence="2" key="1">
    <citation type="journal article" date="2023" name="Mol. Phylogenet. Evol.">
        <title>Genome-scale phylogeny and comparative genomics of the fungal order Sordariales.</title>
        <authorList>
            <person name="Hensen N."/>
            <person name="Bonometti L."/>
            <person name="Westerberg I."/>
            <person name="Brannstrom I.O."/>
            <person name="Guillou S."/>
            <person name="Cros-Aarteil S."/>
            <person name="Calhoun S."/>
            <person name="Haridas S."/>
            <person name="Kuo A."/>
            <person name="Mondo S."/>
            <person name="Pangilinan J."/>
            <person name="Riley R."/>
            <person name="LaButti K."/>
            <person name="Andreopoulos B."/>
            <person name="Lipzen A."/>
            <person name="Chen C."/>
            <person name="Yan M."/>
            <person name="Daum C."/>
            <person name="Ng V."/>
            <person name="Clum A."/>
            <person name="Steindorff A."/>
            <person name="Ohm R.A."/>
            <person name="Martin F."/>
            <person name="Silar P."/>
            <person name="Natvig D.O."/>
            <person name="Lalanne C."/>
            <person name="Gautier V."/>
            <person name="Ament-Velasquez S.L."/>
            <person name="Kruys A."/>
            <person name="Hutchinson M.I."/>
            <person name="Powell A.J."/>
            <person name="Barry K."/>
            <person name="Miller A.N."/>
            <person name="Grigoriev I.V."/>
            <person name="Debuchy R."/>
            <person name="Gladieux P."/>
            <person name="Hiltunen Thoren M."/>
            <person name="Johannesson H."/>
        </authorList>
    </citation>
    <scope>NUCLEOTIDE SEQUENCE</scope>
    <source>
        <strain evidence="2">PSN324</strain>
    </source>
</reference>
<evidence type="ECO:0000256" key="1">
    <source>
        <dbReference type="SAM" id="SignalP"/>
    </source>
</evidence>
<accession>A0AAV9HGC6</accession>
<keyword evidence="3" id="KW-1185">Reference proteome</keyword>
<gene>
    <name evidence="2" type="ORF">QBC42DRAFT_254314</name>
</gene>
<sequence>MHFSQLTLGALSLFAATNAYVVRLFPDAHCAGPLVEERNVWDNTCAYIKGPFQSYSLKTGGGSFQLITAYEPQNCAGKELYHGCSQGANQVPKNVCIGIGGTAHALSSYSRAGQCPN</sequence>
<comment type="caution">
    <text evidence="2">The sequence shown here is derived from an EMBL/GenBank/DDBJ whole genome shotgun (WGS) entry which is preliminary data.</text>
</comment>
<reference evidence="2" key="2">
    <citation type="submission" date="2023-06" db="EMBL/GenBank/DDBJ databases">
        <authorList>
            <consortium name="Lawrence Berkeley National Laboratory"/>
            <person name="Mondo S.J."/>
            <person name="Hensen N."/>
            <person name="Bonometti L."/>
            <person name="Westerberg I."/>
            <person name="Brannstrom I.O."/>
            <person name="Guillou S."/>
            <person name="Cros-Aarteil S."/>
            <person name="Calhoun S."/>
            <person name="Haridas S."/>
            <person name="Kuo A."/>
            <person name="Pangilinan J."/>
            <person name="Riley R."/>
            <person name="Labutti K."/>
            <person name="Andreopoulos B."/>
            <person name="Lipzen A."/>
            <person name="Chen C."/>
            <person name="Yanf M."/>
            <person name="Daum C."/>
            <person name="Ng V."/>
            <person name="Clum A."/>
            <person name="Steindorff A."/>
            <person name="Ohm R."/>
            <person name="Martin F."/>
            <person name="Silar P."/>
            <person name="Natvig D."/>
            <person name="Lalanne C."/>
            <person name="Gautier V."/>
            <person name="Ament-Velasquez S.L."/>
            <person name="Kruys A."/>
            <person name="Hutchinson M.I."/>
            <person name="Powell A.J."/>
            <person name="Barry K."/>
            <person name="Miller A.N."/>
            <person name="Grigoriev I.V."/>
            <person name="Debuchy R."/>
            <person name="Gladieux P."/>
            <person name="Thoren M.H."/>
            <person name="Johannesson H."/>
        </authorList>
    </citation>
    <scope>NUCLEOTIDE SEQUENCE</scope>
    <source>
        <strain evidence="2">PSN324</strain>
    </source>
</reference>
<name>A0AAV9HGC6_9PEZI</name>
<proteinExistence type="predicted"/>
<evidence type="ECO:0000313" key="3">
    <source>
        <dbReference type="Proteomes" id="UP001321749"/>
    </source>
</evidence>
<dbReference type="Proteomes" id="UP001321749">
    <property type="component" value="Unassembled WGS sequence"/>
</dbReference>
<evidence type="ECO:0000313" key="2">
    <source>
        <dbReference type="EMBL" id="KAK4459533.1"/>
    </source>
</evidence>
<keyword evidence="1" id="KW-0732">Signal</keyword>
<feature type="chain" id="PRO_5043384432" evidence="1">
    <location>
        <begin position="20"/>
        <end position="117"/>
    </location>
</feature>
<protein>
    <submittedName>
        <fullName evidence="2">Uncharacterized protein</fullName>
    </submittedName>
</protein>
<dbReference type="EMBL" id="MU865034">
    <property type="protein sequence ID" value="KAK4459533.1"/>
    <property type="molecule type" value="Genomic_DNA"/>
</dbReference>
<organism evidence="2 3">
    <name type="scientific">Cladorrhinum samala</name>
    <dbReference type="NCBI Taxonomy" id="585594"/>
    <lineage>
        <taxon>Eukaryota</taxon>
        <taxon>Fungi</taxon>
        <taxon>Dikarya</taxon>
        <taxon>Ascomycota</taxon>
        <taxon>Pezizomycotina</taxon>
        <taxon>Sordariomycetes</taxon>
        <taxon>Sordariomycetidae</taxon>
        <taxon>Sordariales</taxon>
        <taxon>Podosporaceae</taxon>
        <taxon>Cladorrhinum</taxon>
    </lineage>
</organism>
<feature type="signal peptide" evidence="1">
    <location>
        <begin position="1"/>
        <end position="19"/>
    </location>
</feature>